<dbReference type="Pfam" id="PF13577">
    <property type="entry name" value="SnoaL_4"/>
    <property type="match status" value="1"/>
</dbReference>
<sequence length="189" mass="20688">MLKRLATAAALCALSMASAGAANAQTLEQRVQRMEDESAIRRILVQYGTYLDARDFAGYAGLFAPEGEWIGGLGRARGPKAIQAMLEERLGKAEPGWINKTSYHLLSNALIEIEGDKAHVVSKYLFLTKAQDADRPAPLLAGRYEDDLVRLNGTWKIMKRVTNGIIPYRDGNAPPPPPPAGLEDKARTR</sequence>
<feature type="domain" description="SnoaL-like" evidence="3">
    <location>
        <begin position="32"/>
        <end position="160"/>
    </location>
</feature>
<evidence type="ECO:0000256" key="2">
    <source>
        <dbReference type="SAM" id="SignalP"/>
    </source>
</evidence>
<dbReference type="Gene3D" id="3.10.450.50">
    <property type="match status" value="1"/>
</dbReference>
<keyword evidence="2" id="KW-0732">Signal</keyword>
<protein>
    <submittedName>
        <fullName evidence="4">3-phenylpropionate/cinnamic acid dioxygenase small subunit</fullName>
    </submittedName>
</protein>
<evidence type="ECO:0000313" key="4">
    <source>
        <dbReference type="EMBL" id="MBB5987712.1"/>
    </source>
</evidence>
<dbReference type="SUPFAM" id="SSF54427">
    <property type="entry name" value="NTF2-like"/>
    <property type="match status" value="1"/>
</dbReference>
<dbReference type="EMBL" id="JACHKA010000001">
    <property type="protein sequence ID" value="MBB5987712.1"/>
    <property type="molecule type" value="Genomic_DNA"/>
</dbReference>
<keyword evidence="4" id="KW-0223">Dioxygenase</keyword>
<evidence type="ECO:0000256" key="1">
    <source>
        <dbReference type="SAM" id="MobiDB-lite"/>
    </source>
</evidence>
<dbReference type="CDD" id="cd00531">
    <property type="entry name" value="NTF2_like"/>
    <property type="match status" value="1"/>
</dbReference>
<organism evidence="4 5">
    <name type="scientific">Sphingobium lignivorans</name>
    <dbReference type="NCBI Taxonomy" id="2735886"/>
    <lineage>
        <taxon>Bacteria</taxon>
        <taxon>Pseudomonadati</taxon>
        <taxon>Pseudomonadota</taxon>
        <taxon>Alphaproteobacteria</taxon>
        <taxon>Sphingomonadales</taxon>
        <taxon>Sphingomonadaceae</taxon>
        <taxon>Sphingobium</taxon>
    </lineage>
</organism>
<comment type="caution">
    <text evidence="4">The sequence shown here is derived from an EMBL/GenBank/DDBJ whole genome shotgun (WGS) entry which is preliminary data.</text>
</comment>
<dbReference type="InterPro" id="IPR037401">
    <property type="entry name" value="SnoaL-like"/>
</dbReference>
<dbReference type="GO" id="GO:0051213">
    <property type="term" value="F:dioxygenase activity"/>
    <property type="evidence" value="ECO:0007669"/>
    <property type="project" value="UniProtKB-KW"/>
</dbReference>
<dbReference type="InterPro" id="IPR032710">
    <property type="entry name" value="NTF2-like_dom_sf"/>
</dbReference>
<keyword evidence="4" id="KW-0560">Oxidoreductase</keyword>
<evidence type="ECO:0000313" key="5">
    <source>
        <dbReference type="Proteomes" id="UP001138540"/>
    </source>
</evidence>
<feature type="region of interest" description="Disordered" evidence="1">
    <location>
        <begin position="167"/>
        <end position="189"/>
    </location>
</feature>
<proteinExistence type="predicted"/>
<feature type="signal peptide" evidence="2">
    <location>
        <begin position="1"/>
        <end position="24"/>
    </location>
</feature>
<dbReference type="RefSeq" id="WP_158512740.1">
    <property type="nucleotide sequence ID" value="NZ_JACHKA010000001.1"/>
</dbReference>
<reference evidence="4 5" key="1">
    <citation type="submission" date="2020-08" db="EMBL/GenBank/DDBJ databases">
        <title>Exploring microbial biodiversity for novel pathways involved in the catabolism of aromatic compounds derived from lignin.</title>
        <authorList>
            <person name="Elkins J."/>
        </authorList>
    </citation>
    <scope>NUCLEOTIDE SEQUENCE [LARGE SCALE GENOMIC DNA]</scope>
    <source>
        <strain evidence="4 5">B1D3A</strain>
    </source>
</reference>
<feature type="chain" id="PRO_5047444854" evidence="2">
    <location>
        <begin position="25"/>
        <end position="189"/>
    </location>
</feature>
<accession>A0ABR6NLX5</accession>
<gene>
    <name evidence="4" type="ORF">HNP60_003686</name>
</gene>
<dbReference type="Proteomes" id="UP001138540">
    <property type="component" value="Unassembled WGS sequence"/>
</dbReference>
<name>A0ABR6NLX5_9SPHN</name>
<keyword evidence="5" id="KW-1185">Reference proteome</keyword>
<evidence type="ECO:0000259" key="3">
    <source>
        <dbReference type="Pfam" id="PF13577"/>
    </source>
</evidence>